<evidence type="ECO:0000259" key="2">
    <source>
        <dbReference type="PROSITE" id="PS50994"/>
    </source>
</evidence>
<reference evidence="3" key="3">
    <citation type="submission" date="2025-09" db="UniProtKB">
        <authorList>
            <consortium name="Ensembl"/>
        </authorList>
    </citation>
    <scope>IDENTIFICATION</scope>
</reference>
<dbReference type="AlphaFoldDB" id="A0A8K9XER4"/>
<dbReference type="Pfam" id="PF00665">
    <property type="entry name" value="rve"/>
    <property type="match status" value="1"/>
</dbReference>
<feature type="compositionally biased region" description="Basic and acidic residues" evidence="1">
    <location>
        <begin position="389"/>
        <end position="420"/>
    </location>
</feature>
<dbReference type="Gene3D" id="3.30.420.10">
    <property type="entry name" value="Ribonuclease H-like superfamily/Ribonuclease H"/>
    <property type="match status" value="1"/>
</dbReference>
<dbReference type="GO" id="GO:0003676">
    <property type="term" value="F:nucleic acid binding"/>
    <property type="evidence" value="ECO:0007669"/>
    <property type="project" value="InterPro"/>
</dbReference>
<evidence type="ECO:0000313" key="4">
    <source>
        <dbReference type="Proteomes" id="UP000694395"/>
    </source>
</evidence>
<dbReference type="GeneTree" id="ENSGT01050000244855"/>
<dbReference type="InterPro" id="IPR050951">
    <property type="entry name" value="Retrovirus_Pol_polyprotein"/>
</dbReference>
<dbReference type="Proteomes" id="UP000694395">
    <property type="component" value="Chromosome 12"/>
</dbReference>
<protein>
    <recommendedName>
        <fullName evidence="2">Integrase catalytic domain-containing protein</fullName>
    </recommendedName>
</protein>
<feature type="domain" description="Integrase catalytic" evidence="2">
    <location>
        <begin position="1"/>
        <end position="149"/>
    </location>
</feature>
<accession>A0A8K9XER4</accession>
<dbReference type="Ensembl" id="ENSOMYT00000125845.1">
    <property type="protein sequence ID" value="ENSOMYP00000131614.1"/>
    <property type="gene ID" value="ENSOMYG00000068307.1"/>
</dbReference>
<name>A0A8K9XER4_ONCMY</name>
<dbReference type="Pfam" id="PF22938">
    <property type="entry name" value="Integrase_p58_C"/>
    <property type="match status" value="1"/>
</dbReference>
<evidence type="ECO:0000313" key="3">
    <source>
        <dbReference type="Ensembl" id="ENSOMYP00000131614.1"/>
    </source>
</evidence>
<dbReference type="InterPro" id="IPR036397">
    <property type="entry name" value="RNaseH_sf"/>
</dbReference>
<proteinExistence type="predicted"/>
<reference evidence="3" key="2">
    <citation type="submission" date="2025-08" db="UniProtKB">
        <authorList>
            <consortium name="Ensembl"/>
        </authorList>
    </citation>
    <scope>IDENTIFICATION</scope>
</reference>
<organism evidence="3 4">
    <name type="scientific">Oncorhynchus mykiss</name>
    <name type="common">Rainbow trout</name>
    <name type="synonym">Salmo gairdneri</name>
    <dbReference type="NCBI Taxonomy" id="8022"/>
    <lineage>
        <taxon>Eukaryota</taxon>
        <taxon>Metazoa</taxon>
        <taxon>Chordata</taxon>
        <taxon>Craniata</taxon>
        <taxon>Vertebrata</taxon>
        <taxon>Euteleostomi</taxon>
        <taxon>Actinopterygii</taxon>
        <taxon>Neopterygii</taxon>
        <taxon>Teleostei</taxon>
        <taxon>Protacanthopterygii</taxon>
        <taxon>Salmoniformes</taxon>
        <taxon>Salmonidae</taxon>
        <taxon>Salmoninae</taxon>
        <taxon>Oncorhynchus</taxon>
    </lineage>
</organism>
<dbReference type="SUPFAM" id="SSF53098">
    <property type="entry name" value="Ribonuclease H-like"/>
    <property type="match status" value="1"/>
</dbReference>
<feature type="compositionally biased region" description="Polar residues" evidence="1">
    <location>
        <begin position="352"/>
        <end position="384"/>
    </location>
</feature>
<dbReference type="PANTHER" id="PTHR37984">
    <property type="entry name" value="PROTEIN CBG26694"/>
    <property type="match status" value="1"/>
</dbReference>
<dbReference type="PROSITE" id="PS50994">
    <property type="entry name" value="INTEGRASE"/>
    <property type="match status" value="1"/>
</dbReference>
<feature type="region of interest" description="Disordered" evidence="1">
    <location>
        <begin position="318"/>
        <end position="420"/>
    </location>
</feature>
<evidence type="ECO:0000256" key="1">
    <source>
        <dbReference type="SAM" id="MobiDB-lite"/>
    </source>
</evidence>
<dbReference type="FunFam" id="3.30.420.10:FF:000032">
    <property type="entry name" value="Retrovirus-related Pol polyprotein from transposon 297-like Protein"/>
    <property type="match status" value="1"/>
</dbReference>
<sequence length="420" mass="47635">MDLVGPLPKSARGHEYILVVIDYATKFPEAIPLRNMLSKGISKELFMMFSRVGLPKTILTDQGTPFMSRLMKDLCRLYQVQQICTSIFHPQTDGLCERLNKTIKSMLRRVVSRDGKNWDMLLLHLMFALREVPQASTGFSPFELLYGRPCQGILDLAKETWETQPCPFRSTIEHIILMRDRLSAVWPIVKEHMEKAQRTQGRAYDKSATPREFTVGEKVMVLVPTAEHRLLAQWRGPYKVMKRGSPVNYLIKQPDRRKKVQLYHINLLKTYHGREEVVALMTLEGKGKEEALPQVRRGQTLLSLQPFSFHVIHRAGSRNGNADALSRRNQAGASGARPSGSVLRGKVCGRTTRGQAGLTDSSSTRHGRQGNQRQLSTADGTNDIFSFPYKREYGTSREGGESLEDGHRDRGAIHEKPLRR</sequence>
<dbReference type="InterPro" id="IPR012337">
    <property type="entry name" value="RNaseH-like_sf"/>
</dbReference>
<dbReference type="InterPro" id="IPR054465">
    <property type="entry name" value="Integrase_p58-like_C"/>
</dbReference>
<dbReference type="InterPro" id="IPR001584">
    <property type="entry name" value="Integrase_cat-core"/>
</dbReference>
<reference evidence="3" key="1">
    <citation type="submission" date="2020-07" db="EMBL/GenBank/DDBJ databases">
        <title>A long reads based de novo assembly of the rainbow trout Arlee double haploid line genome.</title>
        <authorList>
            <person name="Gao G."/>
            <person name="Palti Y."/>
        </authorList>
    </citation>
    <scope>NUCLEOTIDE SEQUENCE [LARGE SCALE GENOMIC DNA]</scope>
</reference>
<dbReference type="PANTHER" id="PTHR37984:SF15">
    <property type="entry name" value="INTEGRASE CATALYTIC DOMAIN-CONTAINING PROTEIN"/>
    <property type="match status" value="1"/>
</dbReference>
<keyword evidence="4" id="KW-1185">Reference proteome</keyword>
<dbReference type="GO" id="GO:0015074">
    <property type="term" value="P:DNA integration"/>
    <property type="evidence" value="ECO:0007669"/>
    <property type="project" value="InterPro"/>
</dbReference>